<comment type="similarity">
    <text evidence="2">Belongs to the acyl-CoA dehydrogenase family.</text>
</comment>
<dbReference type="InterPro" id="IPR009100">
    <property type="entry name" value="AcylCoA_DH/oxidase_NM_dom_sf"/>
</dbReference>
<keyword evidence="5" id="KW-0560">Oxidoreductase</keyword>
<comment type="cofactor">
    <cofactor evidence="1">
        <name>FAD</name>
        <dbReference type="ChEBI" id="CHEBI:57692"/>
    </cofactor>
</comment>
<proteinExistence type="inferred from homology"/>
<comment type="caution">
    <text evidence="7">The sequence shown here is derived from an EMBL/GenBank/DDBJ whole genome shotgun (WGS) entry which is preliminary data.</text>
</comment>
<evidence type="ECO:0000256" key="1">
    <source>
        <dbReference type="ARBA" id="ARBA00001974"/>
    </source>
</evidence>
<organism evidence="7 8">
    <name type="scientific">Paeniglutamicibacter antarcticus</name>
    <dbReference type="NCBI Taxonomy" id="494023"/>
    <lineage>
        <taxon>Bacteria</taxon>
        <taxon>Bacillati</taxon>
        <taxon>Actinomycetota</taxon>
        <taxon>Actinomycetes</taxon>
        <taxon>Micrococcales</taxon>
        <taxon>Micrococcaceae</taxon>
        <taxon>Paeniglutamicibacter</taxon>
    </lineage>
</organism>
<dbReference type="Proteomes" id="UP001501257">
    <property type="component" value="Unassembled WGS sequence"/>
</dbReference>
<evidence type="ECO:0000313" key="7">
    <source>
        <dbReference type="EMBL" id="GAA5228959.1"/>
    </source>
</evidence>
<sequence length="380" mass="41055">MSTATSQRTMQAPNMEFTLGEDEQAVADLAAQIFSHLSGDEQHVASEKADEAFDTVLWEQIAESGLLEALLPVDENEPGLGIVGLALIAREQGRFLGRIPFITTAVAALALAEFGGGRDVLENINEGTARVGVLLPEVRHRINAQQAAEGWVLNGAVEFGYIVPSATHLMVQFHTQDGERVAIIETDRAGIVLDQFRGLSKQQHAALLFENVPVSLEDLVGAESPVGEVVDWIRPRLLTAAAAITAGACEEAVRRTALYTSERQQFGRPISTNQGVALRAADAHIDSMVTWLTTIDAAWQLDNDGEGELAAFTASWCAREGGFRAVHATQHLHGGMGADLDNHIHRFFVWVRELDVLWGSAGQVAEDLADVILPLEGSWA</sequence>
<keyword evidence="4" id="KW-0274">FAD</keyword>
<dbReference type="Pfam" id="PF00441">
    <property type="entry name" value="Acyl-CoA_dh_1"/>
    <property type="match status" value="1"/>
</dbReference>
<evidence type="ECO:0000259" key="6">
    <source>
        <dbReference type="Pfam" id="PF00441"/>
    </source>
</evidence>
<name>A0ABP9TQF3_9MICC</name>
<keyword evidence="3" id="KW-0285">Flavoprotein</keyword>
<dbReference type="Gene3D" id="1.10.540.10">
    <property type="entry name" value="Acyl-CoA dehydrogenase/oxidase, N-terminal domain"/>
    <property type="match status" value="1"/>
</dbReference>
<dbReference type="InterPro" id="IPR009075">
    <property type="entry name" value="AcylCo_DH/oxidase_C"/>
</dbReference>
<dbReference type="Gene3D" id="1.20.140.10">
    <property type="entry name" value="Butyryl-CoA Dehydrogenase, subunit A, domain 3"/>
    <property type="match status" value="1"/>
</dbReference>
<evidence type="ECO:0000256" key="5">
    <source>
        <dbReference type="ARBA" id="ARBA00023002"/>
    </source>
</evidence>
<dbReference type="RefSeq" id="WP_210101458.1">
    <property type="nucleotide sequence ID" value="NZ_BAABLK010000092.1"/>
</dbReference>
<protein>
    <submittedName>
        <fullName evidence="7">Acyl-CoA dehydrogenase family protein</fullName>
    </submittedName>
</protein>
<dbReference type="EMBL" id="BAABLK010000092">
    <property type="protein sequence ID" value="GAA5228959.1"/>
    <property type="molecule type" value="Genomic_DNA"/>
</dbReference>
<dbReference type="PANTHER" id="PTHR43884">
    <property type="entry name" value="ACYL-COA DEHYDROGENASE"/>
    <property type="match status" value="1"/>
</dbReference>
<evidence type="ECO:0000313" key="8">
    <source>
        <dbReference type="Proteomes" id="UP001501257"/>
    </source>
</evidence>
<dbReference type="SUPFAM" id="SSF47203">
    <property type="entry name" value="Acyl-CoA dehydrogenase C-terminal domain-like"/>
    <property type="match status" value="1"/>
</dbReference>
<evidence type="ECO:0000256" key="2">
    <source>
        <dbReference type="ARBA" id="ARBA00009347"/>
    </source>
</evidence>
<dbReference type="InterPro" id="IPR046373">
    <property type="entry name" value="Acyl-CoA_Oxase/DH_mid-dom_sf"/>
</dbReference>
<gene>
    <name evidence="7" type="ORF">GCM10025778_34980</name>
</gene>
<evidence type="ECO:0000256" key="4">
    <source>
        <dbReference type="ARBA" id="ARBA00022827"/>
    </source>
</evidence>
<accession>A0ABP9TQF3</accession>
<feature type="domain" description="Acyl-CoA dehydrogenase/oxidase C-terminal" evidence="6">
    <location>
        <begin position="241"/>
        <end position="361"/>
    </location>
</feature>
<dbReference type="Gene3D" id="2.40.110.10">
    <property type="entry name" value="Butyryl-CoA Dehydrogenase, subunit A, domain 2"/>
    <property type="match status" value="1"/>
</dbReference>
<dbReference type="InterPro" id="IPR037069">
    <property type="entry name" value="AcylCoA_DH/ox_N_sf"/>
</dbReference>
<evidence type="ECO:0000256" key="3">
    <source>
        <dbReference type="ARBA" id="ARBA00022630"/>
    </source>
</evidence>
<keyword evidence="8" id="KW-1185">Reference proteome</keyword>
<dbReference type="InterPro" id="IPR036250">
    <property type="entry name" value="AcylCo_DH-like_C"/>
</dbReference>
<dbReference type="PANTHER" id="PTHR43884:SF20">
    <property type="entry name" value="ACYL-COA DEHYDROGENASE FADE28"/>
    <property type="match status" value="1"/>
</dbReference>
<reference evidence="8" key="1">
    <citation type="journal article" date="2019" name="Int. J. Syst. Evol. Microbiol.">
        <title>The Global Catalogue of Microorganisms (GCM) 10K type strain sequencing project: providing services to taxonomists for standard genome sequencing and annotation.</title>
        <authorList>
            <consortium name="The Broad Institute Genomics Platform"/>
            <consortium name="The Broad Institute Genome Sequencing Center for Infectious Disease"/>
            <person name="Wu L."/>
            <person name="Ma J."/>
        </authorList>
    </citation>
    <scope>NUCLEOTIDE SEQUENCE [LARGE SCALE GENOMIC DNA]</scope>
    <source>
        <strain evidence="8">JCM 18952</strain>
    </source>
</reference>
<dbReference type="SUPFAM" id="SSF56645">
    <property type="entry name" value="Acyl-CoA dehydrogenase NM domain-like"/>
    <property type="match status" value="1"/>
</dbReference>